<sequence length="337" mass="38354">MSSAALNRTFTKDDEPPTTTESALNRTFTKDDEEDRTKTMVLSKNKARPGLPDAMTTNTIGTMESDENNPHQQQSFKNLRERHHVRRSTVTVNENPIGSEIAQLLNEVSASNPEDVMVAVQRRMTHFLTDKEKQWKEEAAKNQRKAAAVLEIKLAKAQASSSLSNAAATIKTPLSGPGRSLSPDQSVEQISLERDQYRDQAMMHVKTLGELIKQHEVFMDKEKFYQESVSRFHEEQQIAANTIAALHERFQALQAEAEQRIKEANEEIEQLHKQHDDDTVSLRFKHRQQELKIKSLESQIDTLKIERQELLDMCDDLVARSERASDKNNATITAADY</sequence>
<proteinExistence type="predicted"/>
<evidence type="ECO:0000313" key="1">
    <source>
        <dbReference type="Proteomes" id="UP000887580"/>
    </source>
</evidence>
<protein>
    <submittedName>
        <fullName evidence="2">Transforming acidic coiled-coil-containing protein C-terminal domain-containing protein</fullName>
    </submittedName>
</protein>
<name>A0AC35F0U4_9BILA</name>
<evidence type="ECO:0000313" key="2">
    <source>
        <dbReference type="WBParaSite" id="PS1159_v2.g12720.t1"/>
    </source>
</evidence>
<dbReference type="Proteomes" id="UP000887580">
    <property type="component" value="Unplaced"/>
</dbReference>
<reference evidence="2" key="1">
    <citation type="submission" date="2022-11" db="UniProtKB">
        <authorList>
            <consortium name="WormBaseParasite"/>
        </authorList>
    </citation>
    <scope>IDENTIFICATION</scope>
</reference>
<dbReference type="WBParaSite" id="PS1159_v2.g12720.t1">
    <property type="protein sequence ID" value="PS1159_v2.g12720.t1"/>
    <property type="gene ID" value="PS1159_v2.g12720"/>
</dbReference>
<accession>A0AC35F0U4</accession>
<organism evidence="1 2">
    <name type="scientific">Panagrolaimus sp. PS1159</name>
    <dbReference type="NCBI Taxonomy" id="55785"/>
    <lineage>
        <taxon>Eukaryota</taxon>
        <taxon>Metazoa</taxon>
        <taxon>Ecdysozoa</taxon>
        <taxon>Nematoda</taxon>
        <taxon>Chromadorea</taxon>
        <taxon>Rhabditida</taxon>
        <taxon>Tylenchina</taxon>
        <taxon>Panagrolaimomorpha</taxon>
        <taxon>Panagrolaimoidea</taxon>
        <taxon>Panagrolaimidae</taxon>
        <taxon>Panagrolaimus</taxon>
    </lineage>
</organism>